<name>A0A0A9DF02_ARUDO</name>
<protein>
    <submittedName>
        <fullName evidence="1">Uncharacterized protein</fullName>
    </submittedName>
</protein>
<proteinExistence type="predicted"/>
<dbReference type="AlphaFoldDB" id="A0A0A9DF02"/>
<reference evidence="1" key="2">
    <citation type="journal article" date="2015" name="Data Brief">
        <title>Shoot transcriptome of the giant reed, Arundo donax.</title>
        <authorList>
            <person name="Barrero R.A."/>
            <person name="Guerrero F.D."/>
            <person name="Moolhuijzen P."/>
            <person name="Goolsby J.A."/>
            <person name="Tidwell J."/>
            <person name="Bellgard S.E."/>
            <person name="Bellgard M.I."/>
        </authorList>
    </citation>
    <scope>NUCLEOTIDE SEQUENCE</scope>
    <source>
        <tissue evidence="1">Shoot tissue taken approximately 20 cm above the soil surface</tissue>
    </source>
</reference>
<sequence>MHHVAPSQKGLGFSSWWCKANKQVVKQSRQGIHSLVTLGAWWIWKHRNDCIFNSASPSVQTILCSTLEEGGL</sequence>
<evidence type="ECO:0000313" key="1">
    <source>
        <dbReference type="EMBL" id="JAD86416.1"/>
    </source>
</evidence>
<reference evidence="1" key="1">
    <citation type="submission" date="2014-09" db="EMBL/GenBank/DDBJ databases">
        <authorList>
            <person name="Magalhaes I.L.F."/>
            <person name="Oliveira U."/>
            <person name="Santos F.R."/>
            <person name="Vidigal T.H.D.A."/>
            <person name="Brescovit A.D."/>
            <person name="Santos A.J."/>
        </authorList>
    </citation>
    <scope>NUCLEOTIDE SEQUENCE</scope>
    <source>
        <tissue evidence="1">Shoot tissue taken approximately 20 cm above the soil surface</tissue>
    </source>
</reference>
<accession>A0A0A9DF02</accession>
<organism evidence="1">
    <name type="scientific">Arundo donax</name>
    <name type="common">Giant reed</name>
    <name type="synonym">Donax arundinaceus</name>
    <dbReference type="NCBI Taxonomy" id="35708"/>
    <lineage>
        <taxon>Eukaryota</taxon>
        <taxon>Viridiplantae</taxon>
        <taxon>Streptophyta</taxon>
        <taxon>Embryophyta</taxon>
        <taxon>Tracheophyta</taxon>
        <taxon>Spermatophyta</taxon>
        <taxon>Magnoliopsida</taxon>
        <taxon>Liliopsida</taxon>
        <taxon>Poales</taxon>
        <taxon>Poaceae</taxon>
        <taxon>PACMAD clade</taxon>
        <taxon>Arundinoideae</taxon>
        <taxon>Arundineae</taxon>
        <taxon>Arundo</taxon>
    </lineage>
</organism>
<dbReference type="EMBL" id="GBRH01211479">
    <property type="protein sequence ID" value="JAD86416.1"/>
    <property type="molecule type" value="Transcribed_RNA"/>
</dbReference>